<keyword evidence="2" id="KW-1185">Reference proteome</keyword>
<dbReference type="Proteomes" id="UP000053989">
    <property type="component" value="Unassembled WGS sequence"/>
</dbReference>
<accession>A0A0C3DZZ7</accession>
<sequence>MVWHAYLPNPSWYAEDTIRIPILGTLAKYNRAMSTCLRTEVWRLRTRTPYHPFDAAAKLTHKSVKCLQCTRSLSVAFLDTDGVGYSQENFKAACRCGFHITMDYLGVYKFVKNIFEQNPPASYLAYVFYPIPSQTLSFIEFMYSSFLLLSPLHFDITEGRCTRPTTRMIPRVLRR</sequence>
<evidence type="ECO:0000313" key="1">
    <source>
        <dbReference type="EMBL" id="KIM61446.1"/>
    </source>
</evidence>
<name>A0A0C3DZZ7_9AGAM</name>
<evidence type="ECO:0000313" key="2">
    <source>
        <dbReference type="Proteomes" id="UP000053989"/>
    </source>
</evidence>
<proteinExistence type="predicted"/>
<organism evidence="1 2">
    <name type="scientific">Scleroderma citrinum Foug A</name>
    <dbReference type="NCBI Taxonomy" id="1036808"/>
    <lineage>
        <taxon>Eukaryota</taxon>
        <taxon>Fungi</taxon>
        <taxon>Dikarya</taxon>
        <taxon>Basidiomycota</taxon>
        <taxon>Agaricomycotina</taxon>
        <taxon>Agaricomycetes</taxon>
        <taxon>Agaricomycetidae</taxon>
        <taxon>Boletales</taxon>
        <taxon>Sclerodermatineae</taxon>
        <taxon>Sclerodermataceae</taxon>
        <taxon>Scleroderma</taxon>
    </lineage>
</organism>
<dbReference type="AlphaFoldDB" id="A0A0C3DZZ7"/>
<dbReference type="HOGENOM" id="CLU_1533462_0_0_1"/>
<protein>
    <submittedName>
        <fullName evidence="1">Uncharacterized protein</fullName>
    </submittedName>
</protein>
<dbReference type="InParanoid" id="A0A0C3DZZ7"/>
<reference evidence="2" key="2">
    <citation type="submission" date="2015-01" db="EMBL/GenBank/DDBJ databases">
        <title>Evolutionary Origins and Diversification of the Mycorrhizal Mutualists.</title>
        <authorList>
            <consortium name="DOE Joint Genome Institute"/>
            <consortium name="Mycorrhizal Genomics Consortium"/>
            <person name="Kohler A."/>
            <person name="Kuo A."/>
            <person name="Nagy L.G."/>
            <person name="Floudas D."/>
            <person name="Copeland A."/>
            <person name="Barry K.W."/>
            <person name="Cichocki N."/>
            <person name="Veneault-Fourrey C."/>
            <person name="LaButti K."/>
            <person name="Lindquist E.A."/>
            <person name="Lipzen A."/>
            <person name="Lundell T."/>
            <person name="Morin E."/>
            <person name="Murat C."/>
            <person name="Riley R."/>
            <person name="Ohm R."/>
            <person name="Sun H."/>
            <person name="Tunlid A."/>
            <person name="Henrissat B."/>
            <person name="Grigoriev I.V."/>
            <person name="Hibbett D.S."/>
            <person name="Martin F."/>
        </authorList>
    </citation>
    <scope>NUCLEOTIDE SEQUENCE [LARGE SCALE GENOMIC DNA]</scope>
    <source>
        <strain evidence="2">Foug A</strain>
    </source>
</reference>
<dbReference type="OrthoDB" id="2684236at2759"/>
<reference evidence="1 2" key="1">
    <citation type="submission" date="2014-04" db="EMBL/GenBank/DDBJ databases">
        <authorList>
            <consortium name="DOE Joint Genome Institute"/>
            <person name="Kuo A."/>
            <person name="Kohler A."/>
            <person name="Nagy L.G."/>
            <person name="Floudas D."/>
            <person name="Copeland A."/>
            <person name="Barry K.W."/>
            <person name="Cichocki N."/>
            <person name="Veneault-Fourrey C."/>
            <person name="LaButti K."/>
            <person name="Lindquist E.A."/>
            <person name="Lipzen A."/>
            <person name="Lundell T."/>
            <person name="Morin E."/>
            <person name="Murat C."/>
            <person name="Sun H."/>
            <person name="Tunlid A."/>
            <person name="Henrissat B."/>
            <person name="Grigoriev I.V."/>
            <person name="Hibbett D.S."/>
            <person name="Martin F."/>
            <person name="Nordberg H.P."/>
            <person name="Cantor M.N."/>
            <person name="Hua S.X."/>
        </authorList>
    </citation>
    <scope>NUCLEOTIDE SEQUENCE [LARGE SCALE GENOMIC DNA]</scope>
    <source>
        <strain evidence="1 2">Foug A</strain>
    </source>
</reference>
<gene>
    <name evidence="1" type="ORF">SCLCIDRAFT_870343</name>
</gene>
<dbReference type="STRING" id="1036808.A0A0C3DZZ7"/>
<dbReference type="EMBL" id="KN822051">
    <property type="protein sequence ID" value="KIM61446.1"/>
    <property type="molecule type" value="Genomic_DNA"/>
</dbReference>